<organism evidence="2 3">
    <name type="scientific">Chironomus riparius</name>
    <dbReference type="NCBI Taxonomy" id="315576"/>
    <lineage>
        <taxon>Eukaryota</taxon>
        <taxon>Metazoa</taxon>
        <taxon>Ecdysozoa</taxon>
        <taxon>Arthropoda</taxon>
        <taxon>Hexapoda</taxon>
        <taxon>Insecta</taxon>
        <taxon>Pterygota</taxon>
        <taxon>Neoptera</taxon>
        <taxon>Endopterygota</taxon>
        <taxon>Diptera</taxon>
        <taxon>Nematocera</taxon>
        <taxon>Chironomoidea</taxon>
        <taxon>Chironomidae</taxon>
        <taxon>Chironominae</taxon>
        <taxon>Chironomus</taxon>
    </lineage>
</organism>
<proteinExistence type="predicted"/>
<dbReference type="InterPro" id="IPR001245">
    <property type="entry name" value="Ser-Thr/Tyr_kinase_cat_dom"/>
</dbReference>
<dbReference type="InterPro" id="IPR045133">
    <property type="entry name" value="IRE1/2-like"/>
</dbReference>
<dbReference type="GO" id="GO:0005524">
    <property type="term" value="F:ATP binding"/>
    <property type="evidence" value="ECO:0007669"/>
    <property type="project" value="InterPro"/>
</dbReference>
<reference evidence="2" key="1">
    <citation type="submission" date="2022-01" db="EMBL/GenBank/DDBJ databases">
        <authorList>
            <person name="King R."/>
        </authorList>
    </citation>
    <scope>NUCLEOTIDE SEQUENCE</scope>
</reference>
<sequence>MSRQALGEIEIIGELTYFKSSESENSSIHDGTFRSKLKIKVRTVEDNKVNKIEVERFLKLKAHPNVQRLFCYEFYESIHHFGLQTYDFNLYDFMQISKNKRIKIDPISMVKDVTEGLKFLHTNEIIHGNLNFKNVGINKGAKRTMLCYCGFDDLQEDQNIFITPEEVRGDNPSFKADILNLGLKYLHRKFYSSDTTKRLMSTRTITVDKKPNKKRKLSIASDTANEMSEVSKFQKYQKCHKNFYYIKINF</sequence>
<keyword evidence="3" id="KW-1185">Reference proteome</keyword>
<dbReference type="Pfam" id="PF07714">
    <property type="entry name" value="PK_Tyr_Ser-Thr"/>
    <property type="match status" value="1"/>
</dbReference>
<dbReference type="PANTHER" id="PTHR13954:SF6">
    <property type="entry name" value="NON-SPECIFIC SERINE_THREONINE PROTEIN KINASE"/>
    <property type="match status" value="1"/>
</dbReference>
<protein>
    <recommendedName>
        <fullName evidence="1">Protein kinase domain-containing protein</fullName>
    </recommendedName>
</protein>
<evidence type="ECO:0000313" key="3">
    <source>
        <dbReference type="Proteomes" id="UP001153620"/>
    </source>
</evidence>
<name>A0A9N9WY24_9DIPT</name>
<evidence type="ECO:0000259" key="1">
    <source>
        <dbReference type="PROSITE" id="PS50011"/>
    </source>
</evidence>
<dbReference type="Proteomes" id="UP001153620">
    <property type="component" value="Chromosome 4"/>
</dbReference>
<dbReference type="SUPFAM" id="SSF56112">
    <property type="entry name" value="Protein kinase-like (PK-like)"/>
    <property type="match status" value="1"/>
</dbReference>
<dbReference type="PROSITE" id="PS50011">
    <property type="entry name" value="PROTEIN_KINASE_DOM"/>
    <property type="match status" value="1"/>
</dbReference>
<dbReference type="GO" id="GO:1990604">
    <property type="term" value="C:IRE1-TRAF2-ASK1 complex"/>
    <property type="evidence" value="ECO:0007669"/>
    <property type="project" value="TreeGrafter"/>
</dbReference>
<evidence type="ECO:0000313" key="2">
    <source>
        <dbReference type="EMBL" id="CAG9810668.1"/>
    </source>
</evidence>
<feature type="domain" description="Protein kinase" evidence="1">
    <location>
        <begin position="6"/>
        <end position="250"/>
    </location>
</feature>
<dbReference type="GO" id="GO:0036498">
    <property type="term" value="P:IRE1-mediated unfolded protein response"/>
    <property type="evidence" value="ECO:0007669"/>
    <property type="project" value="TreeGrafter"/>
</dbReference>
<dbReference type="GO" id="GO:0004521">
    <property type="term" value="F:RNA endonuclease activity"/>
    <property type="evidence" value="ECO:0007669"/>
    <property type="project" value="InterPro"/>
</dbReference>
<dbReference type="EMBL" id="OU895880">
    <property type="protein sequence ID" value="CAG9810668.1"/>
    <property type="molecule type" value="Genomic_DNA"/>
</dbReference>
<dbReference type="AlphaFoldDB" id="A0A9N9WY24"/>
<dbReference type="InterPro" id="IPR011009">
    <property type="entry name" value="Kinase-like_dom_sf"/>
</dbReference>
<dbReference type="GO" id="GO:0004674">
    <property type="term" value="F:protein serine/threonine kinase activity"/>
    <property type="evidence" value="ECO:0007669"/>
    <property type="project" value="InterPro"/>
</dbReference>
<reference evidence="2" key="2">
    <citation type="submission" date="2022-10" db="EMBL/GenBank/DDBJ databases">
        <authorList>
            <consortium name="ENA_rothamsted_submissions"/>
            <consortium name="culmorum"/>
            <person name="King R."/>
        </authorList>
    </citation>
    <scope>NUCLEOTIDE SEQUENCE</scope>
</reference>
<dbReference type="GO" id="GO:0051082">
    <property type="term" value="F:unfolded protein binding"/>
    <property type="evidence" value="ECO:0007669"/>
    <property type="project" value="TreeGrafter"/>
</dbReference>
<dbReference type="Gene3D" id="1.10.510.10">
    <property type="entry name" value="Transferase(Phosphotransferase) domain 1"/>
    <property type="match status" value="1"/>
</dbReference>
<dbReference type="OrthoDB" id="10261027at2759"/>
<dbReference type="InterPro" id="IPR000719">
    <property type="entry name" value="Prot_kinase_dom"/>
</dbReference>
<dbReference type="GO" id="GO:0070059">
    <property type="term" value="P:intrinsic apoptotic signaling pathway in response to endoplasmic reticulum stress"/>
    <property type="evidence" value="ECO:0007669"/>
    <property type="project" value="TreeGrafter"/>
</dbReference>
<accession>A0A9N9WY24</accession>
<gene>
    <name evidence="2" type="ORF">CHIRRI_LOCUS13481</name>
</gene>
<dbReference type="PANTHER" id="PTHR13954">
    <property type="entry name" value="IRE1-RELATED"/>
    <property type="match status" value="1"/>
</dbReference>